<dbReference type="InterPro" id="IPR036388">
    <property type="entry name" value="WH-like_DNA-bd_sf"/>
</dbReference>
<keyword evidence="1" id="KW-0805">Transcription regulation</keyword>
<keyword evidence="2" id="KW-0238">DNA-binding</keyword>
<evidence type="ECO:0000256" key="3">
    <source>
        <dbReference type="ARBA" id="ARBA00023163"/>
    </source>
</evidence>
<dbReference type="SUPFAM" id="SSF46785">
    <property type="entry name" value="Winged helix' DNA-binding domain"/>
    <property type="match status" value="1"/>
</dbReference>
<feature type="domain" description="HTH gntR-type" evidence="4">
    <location>
        <begin position="7"/>
        <end position="74"/>
    </location>
</feature>
<evidence type="ECO:0000256" key="2">
    <source>
        <dbReference type="ARBA" id="ARBA00023125"/>
    </source>
</evidence>
<dbReference type="GO" id="GO:0003700">
    <property type="term" value="F:DNA-binding transcription factor activity"/>
    <property type="evidence" value="ECO:0007669"/>
    <property type="project" value="InterPro"/>
</dbReference>
<dbReference type="Proteomes" id="UP000196331">
    <property type="component" value="Unassembled WGS sequence"/>
</dbReference>
<dbReference type="InterPro" id="IPR000524">
    <property type="entry name" value="Tscrpt_reg_HTH_GntR"/>
</dbReference>
<dbReference type="Gene3D" id="1.20.120.530">
    <property type="entry name" value="GntR ligand-binding domain-like"/>
    <property type="match status" value="1"/>
</dbReference>
<protein>
    <submittedName>
        <fullName evidence="5">Transcriptional regulator, GntR family</fullName>
    </submittedName>
</protein>
<dbReference type="InterPro" id="IPR011711">
    <property type="entry name" value="GntR_C"/>
</dbReference>
<dbReference type="PANTHER" id="PTHR43537:SF45">
    <property type="entry name" value="GNTR FAMILY REGULATORY PROTEIN"/>
    <property type="match status" value="1"/>
</dbReference>
<dbReference type="SMART" id="SM00895">
    <property type="entry name" value="FCD"/>
    <property type="match status" value="1"/>
</dbReference>
<dbReference type="EMBL" id="FUKM01000003">
    <property type="protein sequence ID" value="SJN09041.1"/>
    <property type="molecule type" value="Genomic_DNA"/>
</dbReference>
<dbReference type="RefSeq" id="WP_217883824.1">
    <property type="nucleotide sequence ID" value="NZ_FUKM01000003.1"/>
</dbReference>
<dbReference type="Pfam" id="PF00392">
    <property type="entry name" value="GntR"/>
    <property type="match status" value="1"/>
</dbReference>
<evidence type="ECO:0000256" key="1">
    <source>
        <dbReference type="ARBA" id="ARBA00023015"/>
    </source>
</evidence>
<proteinExistence type="predicted"/>
<evidence type="ECO:0000313" key="6">
    <source>
        <dbReference type="Proteomes" id="UP000196331"/>
    </source>
</evidence>
<dbReference type="PROSITE" id="PS50949">
    <property type="entry name" value="HTH_GNTR"/>
    <property type="match status" value="1"/>
</dbReference>
<comment type="caution">
    <text evidence="5">The sequence shown here is derived from an EMBL/GenBank/DDBJ whole genome shotgun (WGS) entry which is preliminary data.</text>
</comment>
<dbReference type="SUPFAM" id="SSF48008">
    <property type="entry name" value="GntR ligand-binding domain-like"/>
    <property type="match status" value="1"/>
</dbReference>
<dbReference type="CDD" id="cd07377">
    <property type="entry name" value="WHTH_GntR"/>
    <property type="match status" value="1"/>
</dbReference>
<keyword evidence="3" id="KW-0804">Transcription</keyword>
<dbReference type="InterPro" id="IPR036390">
    <property type="entry name" value="WH_DNA-bd_sf"/>
</dbReference>
<dbReference type="AlphaFoldDB" id="A0A1R4HNC4"/>
<sequence length="219" mass="24845">MEASDETSLSDMIAIKLRNAIILGEIAPGTALVESGLCKQYQASRNTIREALRQLRYEGLIHYILNKGAQVRVLTLSDIRDIYKVRHTLELSAIQHSSLASDRHFESIDRILTEGEEAAIENRWNAVGTSSLFFHHAIVGLLESERLSTYFSTILAQLRLIFAMSSSEKRFQGGWLERDRRIYALLAAGQRAEAAEQMQLYLYESESYVSDIVLAYKTR</sequence>
<dbReference type="SMART" id="SM00345">
    <property type="entry name" value="HTH_GNTR"/>
    <property type="match status" value="1"/>
</dbReference>
<dbReference type="Pfam" id="PF07729">
    <property type="entry name" value="FCD"/>
    <property type="match status" value="1"/>
</dbReference>
<evidence type="ECO:0000259" key="4">
    <source>
        <dbReference type="PROSITE" id="PS50949"/>
    </source>
</evidence>
<organism evidence="5 6">
    <name type="scientific">Halomonas citrativorans</name>
    <dbReference type="NCBI Taxonomy" id="2742612"/>
    <lineage>
        <taxon>Bacteria</taxon>
        <taxon>Pseudomonadati</taxon>
        <taxon>Pseudomonadota</taxon>
        <taxon>Gammaproteobacteria</taxon>
        <taxon>Oceanospirillales</taxon>
        <taxon>Halomonadaceae</taxon>
        <taxon>Halomonas</taxon>
    </lineage>
</organism>
<dbReference type="PANTHER" id="PTHR43537">
    <property type="entry name" value="TRANSCRIPTIONAL REGULATOR, GNTR FAMILY"/>
    <property type="match status" value="1"/>
</dbReference>
<evidence type="ECO:0000313" key="5">
    <source>
        <dbReference type="EMBL" id="SJN09041.1"/>
    </source>
</evidence>
<dbReference type="GO" id="GO:0003677">
    <property type="term" value="F:DNA binding"/>
    <property type="evidence" value="ECO:0007669"/>
    <property type="project" value="UniProtKB-KW"/>
</dbReference>
<dbReference type="Gene3D" id="1.10.10.10">
    <property type="entry name" value="Winged helix-like DNA-binding domain superfamily/Winged helix DNA-binding domain"/>
    <property type="match status" value="1"/>
</dbReference>
<gene>
    <name evidence="5" type="ORF">CZ787_00575</name>
</gene>
<dbReference type="InterPro" id="IPR008920">
    <property type="entry name" value="TF_FadR/GntR_C"/>
</dbReference>
<accession>A0A1R4HNC4</accession>
<reference evidence="5 6" key="1">
    <citation type="submission" date="2017-02" db="EMBL/GenBank/DDBJ databases">
        <authorList>
            <person name="Dridi B."/>
        </authorList>
    </citation>
    <scope>NUCLEOTIDE SEQUENCE [LARGE SCALE GENOMIC DNA]</scope>
    <source>
        <strain evidence="5 6">JB380</strain>
    </source>
</reference>
<name>A0A1R4HNC4_9GAMM</name>